<dbReference type="Pfam" id="PF22819">
    <property type="entry name" value="TcaA_5th"/>
    <property type="match status" value="1"/>
</dbReference>
<gene>
    <name evidence="6" type="ORF">ACFPYN_12415</name>
</gene>
<keyword evidence="3" id="KW-0720">Serine protease</keyword>
<dbReference type="Pfam" id="PF13365">
    <property type="entry name" value="Trypsin_2"/>
    <property type="match status" value="1"/>
</dbReference>
<reference evidence="7" key="1">
    <citation type="journal article" date="2019" name="Int. J. Syst. Evol. Microbiol.">
        <title>The Global Catalogue of Microorganisms (GCM) 10K type strain sequencing project: providing services to taxonomists for standard genome sequencing and annotation.</title>
        <authorList>
            <consortium name="The Broad Institute Genomics Platform"/>
            <consortium name="The Broad Institute Genome Sequencing Center for Infectious Disease"/>
            <person name="Wu L."/>
            <person name="Ma J."/>
        </authorList>
    </citation>
    <scope>NUCLEOTIDE SEQUENCE [LARGE SCALE GENOMIC DNA]</scope>
    <source>
        <strain evidence="7">CCUG 54527</strain>
    </source>
</reference>
<evidence type="ECO:0000259" key="5">
    <source>
        <dbReference type="Pfam" id="PF22819"/>
    </source>
</evidence>
<accession>A0ABW1L9T4</accession>
<dbReference type="GO" id="GO:0006508">
    <property type="term" value="P:proteolysis"/>
    <property type="evidence" value="ECO:0007669"/>
    <property type="project" value="UniProtKB-KW"/>
</dbReference>
<dbReference type="PANTHER" id="PTHR43343">
    <property type="entry name" value="PEPTIDASE S12"/>
    <property type="match status" value="1"/>
</dbReference>
<organism evidence="6 7">
    <name type="scientific">Paenisporosarcina macmurdoensis</name>
    <dbReference type="NCBI Taxonomy" id="212659"/>
    <lineage>
        <taxon>Bacteria</taxon>
        <taxon>Bacillati</taxon>
        <taxon>Bacillota</taxon>
        <taxon>Bacilli</taxon>
        <taxon>Bacillales</taxon>
        <taxon>Caryophanaceae</taxon>
        <taxon>Paenisporosarcina</taxon>
    </lineage>
</organism>
<dbReference type="InterPro" id="IPR001940">
    <property type="entry name" value="Peptidase_S1C"/>
</dbReference>
<feature type="domain" description="TcaA protein NTF2-like" evidence="5">
    <location>
        <begin position="304"/>
        <end position="413"/>
    </location>
</feature>
<evidence type="ECO:0000256" key="3">
    <source>
        <dbReference type="ARBA" id="ARBA00022825"/>
    </source>
</evidence>
<evidence type="ECO:0000256" key="4">
    <source>
        <dbReference type="SAM" id="Phobius"/>
    </source>
</evidence>
<dbReference type="PANTHER" id="PTHR43343:SF3">
    <property type="entry name" value="PROTEASE DO-LIKE 8, CHLOROPLASTIC"/>
    <property type="match status" value="1"/>
</dbReference>
<dbReference type="InterPro" id="IPR009003">
    <property type="entry name" value="Peptidase_S1_PA"/>
</dbReference>
<evidence type="ECO:0000256" key="2">
    <source>
        <dbReference type="ARBA" id="ARBA00022801"/>
    </source>
</evidence>
<keyword evidence="1 6" id="KW-0645">Protease</keyword>
<dbReference type="EC" id="3.4.21.-" evidence="6"/>
<feature type="transmembrane region" description="Helical" evidence="4">
    <location>
        <begin position="37"/>
        <end position="57"/>
    </location>
</feature>
<dbReference type="PRINTS" id="PR00834">
    <property type="entry name" value="PROTEASES2C"/>
</dbReference>
<dbReference type="SUPFAM" id="SSF50494">
    <property type="entry name" value="Trypsin-like serine proteases"/>
    <property type="match status" value="1"/>
</dbReference>
<evidence type="ECO:0000313" key="7">
    <source>
        <dbReference type="Proteomes" id="UP001596170"/>
    </source>
</evidence>
<dbReference type="GO" id="GO:0008233">
    <property type="term" value="F:peptidase activity"/>
    <property type="evidence" value="ECO:0007669"/>
    <property type="project" value="UniProtKB-KW"/>
</dbReference>
<dbReference type="InterPro" id="IPR051201">
    <property type="entry name" value="Chloro_Bact_Ser_Proteases"/>
</dbReference>
<protein>
    <submittedName>
        <fullName evidence="6">S1C family serine protease</fullName>
        <ecNumber evidence="6">3.4.21.-</ecNumber>
    </submittedName>
</protein>
<proteinExistence type="predicted"/>
<keyword evidence="4" id="KW-0812">Transmembrane</keyword>
<keyword evidence="7" id="KW-1185">Reference proteome</keyword>
<dbReference type="Gene3D" id="2.40.10.120">
    <property type="match status" value="1"/>
</dbReference>
<name>A0ABW1L9T4_9BACL</name>
<dbReference type="InterPro" id="IPR054528">
    <property type="entry name" value="TcaA_5th"/>
</dbReference>
<evidence type="ECO:0000256" key="1">
    <source>
        <dbReference type="ARBA" id="ARBA00022670"/>
    </source>
</evidence>
<sequence>MFCRRCGWNNEQHASYCLDCGLKLIENQVKSNKKMRYFIITCLVMLLFIMGVAYSIFSTSATISKEAFVSASGYPDVSANDKTEMIKEIQSRVYTISTEAGFGSGFLFNEKGSVVTSAHVVAGFTEVWLTDFMGHITTGRVIGISEENDLALLEVFEYIDKQPLEMDKEISEIGTKVIAFGSPLGLDNSASIGYLTGMDRNFDAGYHYEEIYQFDAQTSPGNSGGPLLDANTGKVIGINTAFLTEDESIGFSIPSHSVYAQLEQWVSSPMSREEVAKVEPYEDVFDESIEYAYEDDYMFDEITLKDFAEDFMDDYEMAVEHGNFNFIQDSVKPESHAHERLKAHISEFKGKDVRFNFISGKALNVVIENEQAIVTVAEEFNIVEPNGETTNFNRERSYTIVMGKYGYYLITELSLYD</sequence>
<evidence type="ECO:0000313" key="6">
    <source>
        <dbReference type="EMBL" id="MFC6040226.1"/>
    </source>
</evidence>
<comment type="caution">
    <text evidence="6">The sequence shown here is derived from an EMBL/GenBank/DDBJ whole genome shotgun (WGS) entry which is preliminary data.</text>
</comment>
<keyword evidence="2 6" id="KW-0378">Hydrolase</keyword>
<keyword evidence="4" id="KW-1133">Transmembrane helix</keyword>
<dbReference type="Proteomes" id="UP001596170">
    <property type="component" value="Unassembled WGS sequence"/>
</dbReference>
<dbReference type="EMBL" id="JBHSRI010000018">
    <property type="protein sequence ID" value="MFC6040226.1"/>
    <property type="molecule type" value="Genomic_DNA"/>
</dbReference>
<dbReference type="RefSeq" id="WP_377734566.1">
    <property type="nucleotide sequence ID" value="NZ_JBHSRI010000018.1"/>
</dbReference>
<keyword evidence="4" id="KW-0472">Membrane</keyword>